<protein>
    <submittedName>
        <fullName evidence="3">C2H2-type domain-containing protein</fullName>
    </submittedName>
</protein>
<evidence type="ECO:0000256" key="1">
    <source>
        <dbReference type="SAM" id="MobiDB-lite"/>
    </source>
</evidence>
<feature type="compositionally biased region" description="Pro residues" evidence="1">
    <location>
        <begin position="44"/>
        <end position="63"/>
    </location>
</feature>
<name>A0A1I7WYW2_HETBA</name>
<reference evidence="3" key="1">
    <citation type="submission" date="2016-11" db="UniProtKB">
        <authorList>
            <consortium name="WormBaseParasite"/>
        </authorList>
    </citation>
    <scope>IDENTIFICATION</scope>
</reference>
<feature type="compositionally biased region" description="Polar residues" evidence="1">
    <location>
        <begin position="69"/>
        <end position="78"/>
    </location>
</feature>
<proteinExistence type="predicted"/>
<feature type="compositionally biased region" description="Polar residues" evidence="1">
    <location>
        <begin position="307"/>
        <end position="329"/>
    </location>
</feature>
<keyword evidence="2" id="KW-1185">Reference proteome</keyword>
<organism evidence="2 3">
    <name type="scientific">Heterorhabditis bacteriophora</name>
    <name type="common">Entomopathogenic nematode worm</name>
    <dbReference type="NCBI Taxonomy" id="37862"/>
    <lineage>
        <taxon>Eukaryota</taxon>
        <taxon>Metazoa</taxon>
        <taxon>Ecdysozoa</taxon>
        <taxon>Nematoda</taxon>
        <taxon>Chromadorea</taxon>
        <taxon>Rhabditida</taxon>
        <taxon>Rhabditina</taxon>
        <taxon>Rhabditomorpha</taxon>
        <taxon>Strongyloidea</taxon>
        <taxon>Heterorhabditidae</taxon>
        <taxon>Heterorhabditis</taxon>
    </lineage>
</organism>
<evidence type="ECO:0000313" key="3">
    <source>
        <dbReference type="WBParaSite" id="Hba_10378"/>
    </source>
</evidence>
<accession>A0A1I7WYW2</accession>
<dbReference type="AlphaFoldDB" id="A0A1I7WYW2"/>
<dbReference type="WBParaSite" id="Hba_10378">
    <property type="protein sequence ID" value="Hba_10378"/>
    <property type="gene ID" value="Hba_10378"/>
</dbReference>
<feature type="region of interest" description="Disordered" evidence="1">
    <location>
        <begin position="301"/>
        <end position="337"/>
    </location>
</feature>
<sequence>MVPHSSSAPSLRNVRLITIALPVSEVHNLQMMLTSANSGSIAAPTPPTIATPQLQAPPTPLQAPPTDSMDCSTSPTNTSGSDVSALSSSDLAAILAVSQQAAIKQEFMHQQVKQELPPMANPIFTMPDAAASLLQFIQAQQAVAQVTLTHISAFCCFKIISGVFSSMLKLHNIVSFFNSNNNIILRKSEKGLALQSKVIPQTIYFTFVLFQSYPCTFQFCVICQKDVHSSKLPCHIRQCHVAKPMFQCPACDFTSTYSKNNVKSHMVSLHGLAGDPISYMDKYAAQVDEYMKMCFPNVRGRGRPMQGRTSPRSPASPQQLAGRRNSQNGIPRRPSVHQQEMIALAAQQQQHALLAAAQG</sequence>
<feature type="region of interest" description="Disordered" evidence="1">
    <location>
        <begin position="38"/>
        <end position="82"/>
    </location>
</feature>
<evidence type="ECO:0000313" key="2">
    <source>
        <dbReference type="Proteomes" id="UP000095283"/>
    </source>
</evidence>
<dbReference type="Proteomes" id="UP000095283">
    <property type="component" value="Unplaced"/>
</dbReference>